<evidence type="ECO:0000256" key="3">
    <source>
        <dbReference type="ARBA" id="ARBA00022960"/>
    </source>
</evidence>
<dbReference type="UniPathway" id="UPA00219"/>
<dbReference type="GO" id="GO:0005524">
    <property type="term" value="F:ATP binding"/>
    <property type="evidence" value="ECO:0007669"/>
    <property type="project" value="UniProtKB-UniRule"/>
</dbReference>
<evidence type="ECO:0000313" key="9">
    <source>
        <dbReference type="EMBL" id="RSJ68080.1"/>
    </source>
</evidence>
<comment type="subunit">
    <text evidence="6">Forms a heterodimer with GatD.</text>
</comment>
<comment type="function">
    <text evidence="6">The lipid II isoglutaminyl synthase complex catalyzes the formation of alpha-D-isoglutamine in the cell wall lipid II stem peptide. The MurT subunit catalyzes the ATP-dependent amidation of D-glutamate residue of lipid II, converting it to an isoglutamine residue.</text>
</comment>
<dbReference type="EMBL" id="RJPJ01000003">
    <property type="protein sequence ID" value="RSJ68080.1"/>
    <property type="molecule type" value="Genomic_DNA"/>
</dbReference>
<dbReference type="Proteomes" id="UP000280182">
    <property type="component" value="Unassembled WGS sequence"/>
</dbReference>
<dbReference type="GO" id="GO:0008270">
    <property type="term" value="F:zinc ion binding"/>
    <property type="evidence" value="ECO:0007669"/>
    <property type="project" value="UniProtKB-UniRule"/>
</dbReference>
<evidence type="ECO:0000256" key="5">
    <source>
        <dbReference type="ARBA" id="ARBA00023316"/>
    </source>
</evidence>
<keyword evidence="6" id="KW-0547">Nucleotide-binding</keyword>
<dbReference type="InterPro" id="IPR036565">
    <property type="entry name" value="Mur-like_cat_sf"/>
</dbReference>
<dbReference type="GO" id="GO:0008360">
    <property type="term" value="P:regulation of cell shape"/>
    <property type="evidence" value="ECO:0007669"/>
    <property type="project" value="UniProtKB-KW"/>
</dbReference>
<evidence type="ECO:0000256" key="4">
    <source>
        <dbReference type="ARBA" id="ARBA00022984"/>
    </source>
</evidence>
<reference evidence="9 10" key="1">
    <citation type="submission" date="2018-11" db="EMBL/GenBank/DDBJ databases">
        <title>Species Designations Belie Phenotypic and Genotypic Heterogeneity in Oral Streptococci.</title>
        <authorList>
            <person name="Velsko I."/>
        </authorList>
    </citation>
    <scope>NUCLEOTIDE SEQUENCE [LARGE SCALE GENOMIC DNA]</scope>
    <source>
        <strain evidence="9 10">BCC12</strain>
    </source>
</reference>
<feature type="active site" evidence="6">
    <location>
        <position position="378"/>
    </location>
</feature>
<keyword evidence="5 6" id="KW-0961">Cell wall biogenesis/degradation</keyword>
<evidence type="ECO:0000256" key="6">
    <source>
        <dbReference type="HAMAP-Rule" id="MF_02214"/>
    </source>
</evidence>
<evidence type="ECO:0000256" key="2">
    <source>
        <dbReference type="ARBA" id="ARBA00022598"/>
    </source>
</evidence>
<proteinExistence type="inferred from homology"/>
<evidence type="ECO:0000259" key="7">
    <source>
        <dbReference type="Pfam" id="PF08245"/>
    </source>
</evidence>
<dbReference type="InterPro" id="IPR054853">
    <property type="entry name" value="isoglutsynth_MurT"/>
</dbReference>
<comment type="catalytic activity">
    <reaction evidence="6">
        <text>beta-D-GlcNAc-(1-&gt;4)-Mur2Ac(oyl-L-Ala-gamma-D-O-P-Glu-L-Lys-D-Ala-D-Ala)-di-trans,octa-cis-undecaprenyl diphosphate + NH4(+) = beta-D-GlcNAc-(1-&gt;4)-Mur2Ac(oyl-L-Ala-D-isoglutaminyl-L-Lys-D-Ala-D-Ala)-di-trans,octa-cis-undecaprenyl diphosphate + phosphate + H(+)</text>
        <dbReference type="Rhea" id="RHEA:57932"/>
        <dbReference type="ChEBI" id="CHEBI:15378"/>
        <dbReference type="ChEBI" id="CHEBI:28938"/>
        <dbReference type="ChEBI" id="CHEBI:43474"/>
        <dbReference type="ChEBI" id="CHEBI:62233"/>
        <dbReference type="ChEBI" id="CHEBI:143132"/>
    </reaction>
</comment>
<dbReference type="InterPro" id="IPR043703">
    <property type="entry name" value="Lipid_II_synth_MurT"/>
</dbReference>
<feature type="domain" description="Lipid II isoglutaminyl synthase (glutamine-hydrolyzing) subunit MurT C-terminal" evidence="8">
    <location>
        <begin position="342"/>
        <end position="452"/>
    </location>
</feature>
<feature type="binding site" evidence="6">
    <location>
        <position position="250"/>
    </location>
    <ligand>
        <name>Zn(2+)</name>
        <dbReference type="ChEBI" id="CHEBI:29105"/>
    </ligand>
</feature>
<feature type="binding site" evidence="6">
    <location>
        <position position="231"/>
    </location>
    <ligand>
        <name>Zn(2+)</name>
        <dbReference type="ChEBI" id="CHEBI:29105"/>
    </ligand>
</feature>
<name>A0A3R9LBK4_STROR</name>
<dbReference type="PANTHER" id="PTHR23135:SF7">
    <property type="entry name" value="LIPID II ISOGLUTAMINYL SYNTHASE (GLUTAMINE-HYDROLYZING) SUBUNIT MURT"/>
    <property type="match status" value="1"/>
</dbReference>
<dbReference type="Gene3D" id="3.40.1190.10">
    <property type="entry name" value="Mur-like, catalytic domain"/>
    <property type="match status" value="1"/>
</dbReference>
<dbReference type="InterPro" id="IPR013564">
    <property type="entry name" value="MurT_C"/>
</dbReference>
<dbReference type="GO" id="GO:0016881">
    <property type="term" value="F:acid-amino acid ligase activity"/>
    <property type="evidence" value="ECO:0007669"/>
    <property type="project" value="InterPro"/>
</dbReference>
<protein>
    <recommendedName>
        <fullName evidence="6">Lipid II isoglutaminyl synthase (glutamine-hydrolyzing) subunit MurT</fullName>
        <ecNumber evidence="6">6.3.5.13</ecNumber>
    </recommendedName>
</protein>
<evidence type="ECO:0000313" key="10">
    <source>
        <dbReference type="Proteomes" id="UP000280182"/>
    </source>
</evidence>
<dbReference type="Pfam" id="PF08353">
    <property type="entry name" value="MurT_C"/>
    <property type="match status" value="1"/>
</dbReference>
<dbReference type="AlphaFoldDB" id="A0A3R9LBK4"/>
<keyword evidence="6" id="KW-0479">Metal-binding</keyword>
<keyword evidence="3 6" id="KW-0133">Cell shape</keyword>
<sequence length="470" mass="52501">MSELYIALYIRMGLLSEVWYNRNMKLKTTLGLLAGRSSHFILSRLGRGSTLPGKLALQFDKDILQNLAKNYEIVVVTGTNGKTLTTALTVGILKEVYGQVLTNPSGANMITGITTTFLTAKSSKTGKNIAVLEIDEASLSRICDYIHPSLFVITNIFRDQMDRYGEIYTTYNMILDAIRKVPTATVLLNGDSPLFYKPAIPNPVQYFGFDLEKGPAQLAHYNTEGILCPDCQGILKYEHNTYANLGAYICENCGCKRPDLDYRLTGLVELTNNRSRFVIDGQEYGIQIGGLYNIYNALAAVAIARFLGADSQRIKQGFDKSRAVFGRQETFHIGDKECTLVLIKNPVGATQAIEMIKLAPYPFSLSVLLNANYADGIDTSWIWDADFEQITDMDIPEINAGGVRHSEIARRLRVTGYPADKITETSNLEQVLKTIEKQDCKHAYILATYTAMLEFRELLASRQIVRKEMN</sequence>
<dbReference type="EC" id="6.3.5.13" evidence="6"/>
<evidence type="ECO:0000259" key="8">
    <source>
        <dbReference type="Pfam" id="PF08353"/>
    </source>
</evidence>
<dbReference type="SUPFAM" id="SSF53623">
    <property type="entry name" value="MurD-like peptide ligases, catalytic domain"/>
    <property type="match status" value="1"/>
</dbReference>
<dbReference type="GO" id="GO:0071555">
    <property type="term" value="P:cell wall organization"/>
    <property type="evidence" value="ECO:0007669"/>
    <property type="project" value="UniProtKB-KW"/>
</dbReference>
<keyword evidence="6" id="KW-0862">Zinc</keyword>
<dbReference type="GO" id="GO:0009252">
    <property type="term" value="P:peptidoglycan biosynthetic process"/>
    <property type="evidence" value="ECO:0007669"/>
    <property type="project" value="UniProtKB-UniRule"/>
</dbReference>
<comment type="catalytic activity">
    <reaction evidence="6">
        <text>beta-D-GlcNAc-(1-&gt;4)-Mur2Ac(oyl-L-Ala-gamma-D-Glu-L-Lys-D-Ala-D-Ala)-di-trans,octa-cis-undecaprenyl diphosphate + ATP = beta-D-GlcNAc-(1-&gt;4)-Mur2Ac(oyl-L-Ala-gamma-D-O-P-Glu-L-Lys-D-Ala-D-Ala)-di-trans,octa-cis-undecaprenyl diphosphate + ADP</text>
        <dbReference type="Rhea" id="RHEA:59488"/>
        <dbReference type="ChEBI" id="CHEBI:30616"/>
        <dbReference type="ChEBI" id="CHEBI:60033"/>
        <dbReference type="ChEBI" id="CHEBI:143132"/>
        <dbReference type="ChEBI" id="CHEBI:456216"/>
    </reaction>
</comment>
<comment type="caution">
    <text evidence="9">The sequence shown here is derived from an EMBL/GenBank/DDBJ whole genome shotgun (WGS) entry which is preliminary data.</text>
</comment>
<organism evidence="9 10">
    <name type="scientific">Streptococcus oralis</name>
    <dbReference type="NCBI Taxonomy" id="1303"/>
    <lineage>
        <taxon>Bacteria</taxon>
        <taxon>Bacillati</taxon>
        <taxon>Bacillota</taxon>
        <taxon>Bacilli</taxon>
        <taxon>Lactobacillales</taxon>
        <taxon>Streptococcaceae</taxon>
        <taxon>Streptococcus</taxon>
    </lineage>
</organism>
<comment type="catalytic activity">
    <reaction evidence="6">
        <text>beta-D-GlcNAc-(1-&gt;4)-Mur2Ac(oyl-L-Ala-gamma-D-Glu-L-Lys-D-Ala-D-Ala)-di-trans,octa-cis-undecaprenyl diphosphate + L-glutamine + ATP + H2O = beta-D-GlcNAc-(1-&gt;4)-Mur2Ac(oyl-L-Ala-D-isoglutaminyl-L-Lys-D-Ala-D-Ala)-di-trans,octa-cis-undecaprenyl diphosphate + L-glutamate + ADP + phosphate + H(+)</text>
        <dbReference type="Rhea" id="RHEA:57928"/>
        <dbReference type="ChEBI" id="CHEBI:15377"/>
        <dbReference type="ChEBI" id="CHEBI:15378"/>
        <dbReference type="ChEBI" id="CHEBI:29985"/>
        <dbReference type="ChEBI" id="CHEBI:30616"/>
        <dbReference type="ChEBI" id="CHEBI:43474"/>
        <dbReference type="ChEBI" id="CHEBI:58359"/>
        <dbReference type="ChEBI" id="CHEBI:60033"/>
        <dbReference type="ChEBI" id="CHEBI:62233"/>
        <dbReference type="ChEBI" id="CHEBI:456216"/>
        <dbReference type="EC" id="6.3.5.13"/>
    </reaction>
</comment>
<comment type="similarity">
    <text evidence="6">Belongs to the MurCDEF family. MurT subfamily.</text>
</comment>
<dbReference type="NCBIfam" id="NF045635">
    <property type="entry name" value="isoglutsynth_MurT"/>
    <property type="match status" value="1"/>
</dbReference>
<gene>
    <name evidence="6" type="primary">murT</name>
    <name evidence="9" type="ORF">D8802_03560</name>
</gene>
<dbReference type="PANTHER" id="PTHR23135">
    <property type="entry name" value="MUR LIGASE FAMILY MEMBER"/>
    <property type="match status" value="1"/>
</dbReference>
<dbReference type="Pfam" id="PF08245">
    <property type="entry name" value="Mur_ligase_M"/>
    <property type="match status" value="1"/>
</dbReference>
<feature type="domain" description="Mur ligase central" evidence="7">
    <location>
        <begin position="76"/>
        <end position="213"/>
    </location>
</feature>
<dbReference type="InterPro" id="IPR013221">
    <property type="entry name" value="Mur_ligase_cen"/>
</dbReference>
<evidence type="ECO:0000256" key="1">
    <source>
        <dbReference type="ARBA" id="ARBA00004752"/>
    </source>
</evidence>
<keyword evidence="4 6" id="KW-0573">Peptidoglycan synthesis</keyword>
<feature type="binding site" evidence="6">
    <location>
        <position position="228"/>
    </location>
    <ligand>
        <name>Zn(2+)</name>
        <dbReference type="ChEBI" id="CHEBI:29105"/>
    </ligand>
</feature>
<comment type="pathway">
    <text evidence="1 6">Cell wall biogenesis; peptidoglycan biosynthesis.</text>
</comment>
<keyword evidence="6" id="KW-0067">ATP-binding</keyword>
<accession>A0A3R9LBK4</accession>
<dbReference type="HAMAP" id="MF_02214">
    <property type="entry name" value="Lipid_II_synth_MurT"/>
    <property type="match status" value="1"/>
</dbReference>
<keyword evidence="2 6" id="KW-0436">Ligase</keyword>
<dbReference type="GO" id="GO:0140282">
    <property type="term" value="F:carbon-nitrogen ligase activity on lipid II"/>
    <property type="evidence" value="ECO:0007669"/>
    <property type="project" value="UniProtKB-UniRule"/>
</dbReference>
<feature type="binding site" evidence="6">
    <location>
        <position position="253"/>
    </location>
    <ligand>
        <name>Zn(2+)</name>
        <dbReference type="ChEBI" id="CHEBI:29105"/>
    </ligand>
</feature>